<dbReference type="InterPro" id="IPR008979">
    <property type="entry name" value="Galactose-bd-like_sf"/>
</dbReference>
<gene>
    <name evidence="9" type="ORF">BXP70_10665</name>
</gene>
<dbReference type="Pfam" id="PF08531">
    <property type="entry name" value="Bac_rhamnosid_N"/>
    <property type="match status" value="1"/>
</dbReference>
<evidence type="ECO:0000259" key="5">
    <source>
        <dbReference type="Pfam" id="PF05592"/>
    </source>
</evidence>
<sequence>MVARRFGFAVRLSPSFRRVGLGSSLLLGSLGAYADAPSAVDLRCEYLVNPLGLDAAHPRLTWRLQDTSRGASQKAYQIVVGTDSLRVSQGKGTVWNPGKTASDQQRITYAGAALRPFTKYFWRVQVWDGASAPVSRVASFETGLMTMKNWQGTWISDTRDVALRPAPYFRKGFGVAKKIKSARAYIAAAGLYELFLNGQRIGNHRLDPLYTRFDRRTLYVTYDVTSYLKAGQNAVGVLLGNGWYNHQSTAVWYFHEAPWRNRPTFCLDLRVTYTDGSVETITSGSDWKTSLGPIVFNSIYTAEHYDARLEQPGWSTAAFNDAQWKPVMNRAAPSQNIVAQAVHPIRNVETIPAKTIKKLNDTTYVFDLGRNIAGVSQIRVQGTGGTVLRLKHGERVYPDGHVDQSNIDVHYRPTDKRDPFQTDVFTLSGKGEETFKPAFNYKGFQYVEVTSSRPVVLTTTSLTGYFMHNDVPAVGAVTSSNPTLNKIWQATNNSYLSNFFGYPTDCPQREKNGWTGDAHIAVETGLYNFDGITVYEKWLADHRDEQQPNGVLPSIIPSNGWGYEWGNGPDWTSTIALIPWNIYLFYGDTKLLADCYGNIKRYVDHINEQSPSGLTSWGLGDWVPVKSKSPVELTSSTYYYTDALILAKAAKLLGKSADHTYYAALAEKIRNAINAKYLNRETAQYGNGVQTELSVPLYWGVVPPELKSRVADNLARRVAADNYHLDVGLLGTKAILNALSENGHADLAYRVASQETFPSWGWWIVNGATTLYENWPIDAKSDISMNHIMFGEIGAWLYKGLGGIRPDPLQPGFKNTLLAPHFVAGLDHFEASHASPYGLIKSAWQKTATGISYAVTVPPNATATLVLPLSQGQRVYEGGKQLDLGSPYIHLVKSTPGFKEYHLAAGTYQLAIR</sequence>
<feature type="signal peptide" evidence="4">
    <location>
        <begin position="1"/>
        <end position="34"/>
    </location>
</feature>
<feature type="domain" description="Alpha-L-rhamnosidase C-terminal" evidence="8">
    <location>
        <begin position="803"/>
        <end position="878"/>
    </location>
</feature>
<dbReference type="GO" id="GO:0030596">
    <property type="term" value="F:alpha-L-rhamnosidase activity"/>
    <property type="evidence" value="ECO:0007669"/>
    <property type="project" value="UniProtKB-EC"/>
</dbReference>
<dbReference type="PANTHER" id="PTHR33307:SF6">
    <property type="entry name" value="ALPHA-RHAMNOSIDASE (EUROFUNG)-RELATED"/>
    <property type="match status" value="1"/>
</dbReference>
<evidence type="ECO:0000313" key="9">
    <source>
        <dbReference type="EMBL" id="OUJ74188.1"/>
    </source>
</evidence>
<dbReference type="Pfam" id="PF17389">
    <property type="entry name" value="Bac_rhamnosid6H"/>
    <property type="match status" value="1"/>
</dbReference>
<feature type="domain" description="Bacterial alpha-L-rhamnosidase N-terminal" evidence="6">
    <location>
        <begin position="177"/>
        <end position="349"/>
    </location>
</feature>
<dbReference type="Proteomes" id="UP000194873">
    <property type="component" value="Unassembled WGS sequence"/>
</dbReference>
<feature type="chain" id="PRO_5011278023" description="alpha-L-rhamnosidase" evidence="4">
    <location>
        <begin position="35"/>
        <end position="913"/>
    </location>
</feature>
<organism evidence="9 10">
    <name type="scientific">Hymenobacter crusticola</name>
    <dbReference type="NCBI Taxonomy" id="1770526"/>
    <lineage>
        <taxon>Bacteria</taxon>
        <taxon>Pseudomonadati</taxon>
        <taxon>Bacteroidota</taxon>
        <taxon>Cytophagia</taxon>
        <taxon>Cytophagales</taxon>
        <taxon>Hymenobacteraceae</taxon>
        <taxon>Hymenobacter</taxon>
    </lineage>
</organism>
<dbReference type="Pfam" id="PF17390">
    <property type="entry name" value="Bac_rhamnosid_C"/>
    <property type="match status" value="1"/>
</dbReference>
<dbReference type="InterPro" id="IPR035398">
    <property type="entry name" value="Bac_rhamnosid_C"/>
</dbReference>
<evidence type="ECO:0000259" key="7">
    <source>
        <dbReference type="Pfam" id="PF17389"/>
    </source>
</evidence>
<feature type="domain" description="Alpha-L-rhamnosidase concanavalin-like" evidence="5">
    <location>
        <begin position="357"/>
        <end position="468"/>
    </location>
</feature>
<dbReference type="InterPro" id="IPR012341">
    <property type="entry name" value="6hp_glycosidase-like_sf"/>
</dbReference>
<dbReference type="Pfam" id="PF25788">
    <property type="entry name" value="Ig_Rha78A_N"/>
    <property type="match status" value="1"/>
</dbReference>
<evidence type="ECO:0000313" key="10">
    <source>
        <dbReference type="Proteomes" id="UP000194873"/>
    </source>
</evidence>
<dbReference type="InterPro" id="IPR016007">
    <property type="entry name" value="Alpha_rhamnosid"/>
</dbReference>
<evidence type="ECO:0000259" key="8">
    <source>
        <dbReference type="Pfam" id="PF17390"/>
    </source>
</evidence>
<accession>A0A243WEP4</accession>
<dbReference type="SUPFAM" id="SSF49785">
    <property type="entry name" value="Galactose-binding domain-like"/>
    <property type="match status" value="1"/>
</dbReference>
<reference evidence="9 10" key="1">
    <citation type="submission" date="2017-01" db="EMBL/GenBank/DDBJ databases">
        <title>A new Hymenobacter.</title>
        <authorList>
            <person name="Liang Y."/>
            <person name="Feng F."/>
        </authorList>
    </citation>
    <scope>NUCLEOTIDE SEQUENCE [LARGE SCALE GENOMIC DNA]</scope>
    <source>
        <strain evidence="9">MIMBbqt21</strain>
    </source>
</reference>
<dbReference type="RefSeq" id="WP_086594039.1">
    <property type="nucleotide sequence ID" value="NZ_MTSE01000004.1"/>
</dbReference>
<keyword evidence="4" id="KW-0732">Signal</keyword>
<evidence type="ECO:0000256" key="3">
    <source>
        <dbReference type="ARBA" id="ARBA00022801"/>
    </source>
</evidence>
<dbReference type="PANTHER" id="PTHR33307">
    <property type="entry name" value="ALPHA-RHAMNOSIDASE (EUROFUNG)"/>
    <property type="match status" value="1"/>
</dbReference>
<comment type="caution">
    <text evidence="9">The sequence shown here is derived from an EMBL/GenBank/DDBJ whole genome shotgun (WGS) entry which is preliminary data.</text>
</comment>
<dbReference type="OrthoDB" id="9815108at2"/>
<dbReference type="GO" id="GO:0005975">
    <property type="term" value="P:carbohydrate metabolic process"/>
    <property type="evidence" value="ECO:0007669"/>
    <property type="project" value="InterPro"/>
</dbReference>
<keyword evidence="10" id="KW-1185">Reference proteome</keyword>
<dbReference type="Gene3D" id="2.60.420.10">
    <property type="entry name" value="Maltose phosphorylase, domain 3"/>
    <property type="match status" value="1"/>
</dbReference>
<evidence type="ECO:0000256" key="4">
    <source>
        <dbReference type="SAM" id="SignalP"/>
    </source>
</evidence>
<dbReference type="InterPro" id="IPR013783">
    <property type="entry name" value="Ig-like_fold"/>
</dbReference>
<proteinExistence type="predicted"/>
<feature type="domain" description="Alpha-L-rhamnosidase six-hairpin glycosidase" evidence="7">
    <location>
        <begin position="474"/>
        <end position="799"/>
    </location>
</feature>
<dbReference type="InterPro" id="IPR035396">
    <property type="entry name" value="Bac_rhamnosid6H"/>
</dbReference>
<dbReference type="Gene3D" id="2.60.40.10">
    <property type="entry name" value="Immunoglobulins"/>
    <property type="match status" value="1"/>
</dbReference>
<dbReference type="Gene3D" id="2.60.120.260">
    <property type="entry name" value="Galactose-binding domain-like"/>
    <property type="match status" value="2"/>
</dbReference>
<evidence type="ECO:0000256" key="1">
    <source>
        <dbReference type="ARBA" id="ARBA00001445"/>
    </source>
</evidence>
<dbReference type="AlphaFoldDB" id="A0A243WEP4"/>
<dbReference type="EC" id="3.2.1.40" evidence="2"/>
<keyword evidence="3" id="KW-0378">Hydrolase</keyword>
<name>A0A243WEP4_9BACT</name>
<evidence type="ECO:0000259" key="6">
    <source>
        <dbReference type="Pfam" id="PF08531"/>
    </source>
</evidence>
<protein>
    <recommendedName>
        <fullName evidence="2">alpha-L-rhamnosidase</fullName>
        <ecNumber evidence="2">3.2.1.40</ecNumber>
    </recommendedName>
</protein>
<dbReference type="InterPro" id="IPR013737">
    <property type="entry name" value="Bac_rhamnosid_N"/>
</dbReference>
<dbReference type="PIRSF" id="PIRSF010631">
    <property type="entry name" value="A-rhamnsds"/>
    <property type="match status" value="1"/>
</dbReference>
<dbReference type="SUPFAM" id="SSF48208">
    <property type="entry name" value="Six-hairpin glycosidases"/>
    <property type="match status" value="1"/>
</dbReference>
<dbReference type="InterPro" id="IPR008928">
    <property type="entry name" value="6-hairpin_glycosidase_sf"/>
</dbReference>
<evidence type="ECO:0000256" key="2">
    <source>
        <dbReference type="ARBA" id="ARBA00012652"/>
    </source>
</evidence>
<dbReference type="Pfam" id="PF05592">
    <property type="entry name" value="Bac_rhamnosid"/>
    <property type="match status" value="1"/>
</dbReference>
<dbReference type="Gene3D" id="1.50.10.10">
    <property type="match status" value="1"/>
</dbReference>
<comment type="catalytic activity">
    <reaction evidence="1">
        <text>Hydrolysis of terminal non-reducing alpha-L-rhamnose residues in alpha-L-rhamnosides.</text>
        <dbReference type="EC" id="3.2.1.40"/>
    </reaction>
</comment>
<dbReference type="EMBL" id="MTSE01000004">
    <property type="protein sequence ID" value="OUJ74188.1"/>
    <property type="molecule type" value="Genomic_DNA"/>
</dbReference>
<dbReference type="InterPro" id="IPR008902">
    <property type="entry name" value="Rhamnosid_concanavalin"/>
</dbReference>